<evidence type="ECO:0000256" key="5">
    <source>
        <dbReference type="ARBA" id="ARBA00022884"/>
    </source>
</evidence>
<protein>
    <recommendedName>
        <fullName evidence="7">ATP-dependent RNA helicase</fullName>
        <ecNumber evidence="7">3.6.4.13</ecNumber>
    </recommendedName>
</protein>
<evidence type="ECO:0000256" key="7">
    <source>
        <dbReference type="RuleBase" id="RU365068"/>
    </source>
</evidence>
<feature type="compositionally biased region" description="Basic and acidic residues" evidence="8">
    <location>
        <begin position="229"/>
        <end position="244"/>
    </location>
</feature>
<name>A0A2G5CTL5_AQUCA</name>
<dbReference type="GO" id="GO:0003724">
    <property type="term" value="F:RNA helicase activity"/>
    <property type="evidence" value="ECO:0007669"/>
    <property type="project" value="UniProtKB-EC"/>
</dbReference>
<dbReference type="InterPro" id="IPR001650">
    <property type="entry name" value="Helicase_C-like"/>
</dbReference>
<keyword evidence="13" id="KW-1185">Reference proteome</keyword>
<keyword evidence="2 7" id="KW-0378">Hydrolase</keyword>
<dbReference type="AlphaFoldDB" id="A0A2G5CTL5"/>
<dbReference type="InterPro" id="IPR027417">
    <property type="entry name" value="P-loop_NTPase"/>
</dbReference>
<evidence type="ECO:0000256" key="6">
    <source>
        <dbReference type="PROSITE-ProRule" id="PRU00552"/>
    </source>
</evidence>
<dbReference type="InterPro" id="IPR014001">
    <property type="entry name" value="Helicase_ATP-bd"/>
</dbReference>
<dbReference type="GO" id="GO:0003723">
    <property type="term" value="F:RNA binding"/>
    <property type="evidence" value="ECO:0007669"/>
    <property type="project" value="UniProtKB-UniRule"/>
</dbReference>
<keyword evidence="5 7" id="KW-0694">RNA-binding</keyword>
<feature type="short sequence motif" description="Q motif" evidence="6">
    <location>
        <begin position="251"/>
        <end position="279"/>
    </location>
</feature>
<evidence type="ECO:0000256" key="1">
    <source>
        <dbReference type="ARBA" id="ARBA00022741"/>
    </source>
</evidence>
<dbReference type="SMART" id="SM00490">
    <property type="entry name" value="HELICc"/>
    <property type="match status" value="1"/>
</dbReference>
<dbReference type="Proteomes" id="UP000230069">
    <property type="component" value="Unassembled WGS sequence"/>
</dbReference>
<keyword evidence="4 7" id="KW-0067">ATP-binding</keyword>
<feature type="region of interest" description="Disordered" evidence="8">
    <location>
        <begin position="39"/>
        <end position="93"/>
    </location>
</feature>
<dbReference type="InterPro" id="IPR011545">
    <property type="entry name" value="DEAD/DEAH_box_helicase_dom"/>
</dbReference>
<evidence type="ECO:0000256" key="3">
    <source>
        <dbReference type="ARBA" id="ARBA00022806"/>
    </source>
</evidence>
<dbReference type="InParanoid" id="A0A2G5CTL5"/>
<dbReference type="PROSITE" id="PS51195">
    <property type="entry name" value="Q_MOTIF"/>
    <property type="match status" value="1"/>
</dbReference>
<feature type="compositionally biased region" description="Acidic residues" evidence="8">
    <location>
        <begin position="208"/>
        <end position="220"/>
    </location>
</feature>
<comment type="catalytic activity">
    <reaction evidence="7">
        <text>ATP + H2O = ADP + phosphate + H(+)</text>
        <dbReference type="Rhea" id="RHEA:13065"/>
        <dbReference type="ChEBI" id="CHEBI:15377"/>
        <dbReference type="ChEBI" id="CHEBI:15378"/>
        <dbReference type="ChEBI" id="CHEBI:30616"/>
        <dbReference type="ChEBI" id="CHEBI:43474"/>
        <dbReference type="ChEBI" id="CHEBI:456216"/>
        <dbReference type="EC" id="3.6.4.13"/>
    </reaction>
</comment>
<dbReference type="EC" id="3.6.4.13" evidence="7"/>
<dbReference type="EMBL" id="KZ305054">
    <property type="protein sequence ID" value="PIA34621.1"/>
    <property type="molecule type" value="Genomic_DNA"/>
</dbReference>
<gene>
    <name evidence="12" type="ORF">AQUCO_03700126v1</name>
</gene>
<organism evidence="12 13">
    <name type="scientific">Aquilegia coerulea</name>
    <name type="common">Rocky mountain columbine</name>
    <dbReference type="NCBI Taxonomy" id="218851"/>
    <lineage>
        <taxon>Eukaryota</taxon>
        <taxon>Viridiplantae</taxon>
        <taxon>Streptophyta</taxon>
        <taxon>Embryophyta</taxon>
        <taxon>Tracheophyta</taxon>
        <taxon>Spermatophyta</taxon>
        <taxon>Magnoliopsida</taxon>
        <taxon>Ranunculales</taxon>
        <taxon>Ranunculaceae</taxon>
        <taxon>Thalictroideae</taxon>
        <taxon>Aquilegia</taxon>
    </lineage>
</organism>
<comment type="domain">
    <text evidence="7">The Q motif is unique to and characteristic of the DEAD box family of RNA helicases and controls ATP binding and hydrolysis.</text>
</comment>
<feature type="domain" description="Helicase C-terminal" evidence="10">
    <location>
        <begin position="500"/>
        <end position="650"/>
    </location>
</feature>
<comment type="function">
    <text evidence="7">RNA helicase.</text>
</comment>
<dbReference type="OrthoDB" id="193716at2759"/>
<dbReference type="SUPFAM" id="SSF52540">
    <property type="entry name" value="P-loop containing nucleoside triphosphate hydrolases"/>
    <property type="match status" value="1"/>
</dbReference>
<dbReference type="GO" id="GO:0005524">
    <property type="term" value="F:ATP binding"/>
    <property type="evidence" value="ECO:0007669"/>
    <property type="project" value="UniProtKB-UniRule"/>
</dbReference>
<dbReference type="Pfam" id="PF00270">
    <property type="entry name" value="DEAD"/>
    <property type="match status" value="1"/>
</dbReference>
<feature type="compositionally biased region" description="Low complexity" evidence="8">
    <location>
        <begin position="143"/>
        <end position="157"/>
    </location>
</feature>
<feature type="domain" description="DEAD-box RNA helicase Q" evidence="11">
    <location>
        <begin position="251"/>
        <end position="279"/>
    </location>
</feature>
<feature type="region of interest" description="Disordered" evidence="8">
    <location>
        <begin position="204"/>
        <end position="244"/>
    </location>
</feature>
<evidence type="ECO:0000256" key="4">
    <source>
        <dbReference type="ARBA" id="ARBA00022840"/>
    </source>
</evidence>
<reference evidence="12 13" key="1">
    <citation type="submission" date="2017-09" db="EMBL/GenBank/DDBJ databases">
        <title>WGS assembly of Aquilegia coerulea Goldsmith.</title>
        <authorList>
            <person name="Hodges S."/>
            <person name="Kramer E."/>
            <person name="Nordborg M."/>
            <person name="Tomkins J."/>
            <person name="Borevitz J."/>
            <person name="Derieg N."/>
            <person name="Yan J."/>
            <person name="Mihaltcheva S."/>
            <person name="Hayes R.D."/>
            <person name="Rokhsar D."/>
        </authorList>
    </citation>
    <scope>NUCLEOTIDE SEQUENCE [LARGE SCALE GENOMIC DNA]</scope>
    <source>
        <strain evidence="13">cv. Goldsmith</strain>
    </source>
</reference>
<dbReference type="STRING" id="218851.A0A2G5CTL5"/>
<dbReference type="GO" id="GO:0016787">
    <property type="term" value="F:hydrolase activity"/>
    <property type="evidence" value="ECO:0007669"/>
    <property type="project" value="UniProtKB-KW"/>
</dbReference>
<evidence type="ECO:0000259" key="10">
    <source>
        <dbReference type="PROSITE" id="PS51194"/>
    </source>
</evidence>
<dbReference type="PANTHER" id="PTHR24031">
    <property type="entry name" value="RNA HELICASE"/>
    <property type="match status" value="1"/>
</dbReference>
<dbReference type="Gene3D" id="3.40.50.300">
    <property type="entry name" value="P-loop containing nucleotide triphosphate hydrolases"/>
    <property type="match status" value="2"/>
</dbReference>
<evidence type="ECO:0000313" key="13">
    <source>
        <dbReference type="Proteomes" id="UP000230069"/>
    </source>
</evidence>
<evidence type="ECO:0000259" key="11">
    <source>
        <dbReference type="PROSITE" id="PS51195"/>
    </source>
</evidence>
<feature type="compositionally biased region" description="Low complexity" evidence="8">
    <location>
        <begin position="42"/>
        <end position="66"/>
    </location>
</feature>
<proteinExistence type="inferred from homology"/>
<dbReference type="InterPro" id="IPR014014">
    <property type="entry name" value="RNA_helicase_DEAD_Q_motif"/>
</dbReference>
<feature type="compositionally biased region" description="Basic and acidic residues" evidence="8">
    <location>
        <begin position="126"/>
        <end position="142"/>
    </location>
</feature>
<evidence type="ECO:0000256" key="2">
    <source>
        <dbReference type="ARBA" id="ARBA00022801"/>
    </source>
</evidence>
<evidence type="ECO:0000313" key="12">
    <source>
        <dbReference type="EMBL" id="PIA34621.1"/>
    </source>
</evidence>
<dbReference type="PROSITE" id="PS51194">
    <property type="entry name" value="HELICASE_CTER"/>
    <property type="match status" value="1"/>
</dbReference>
<evidence type="ECO:0000256" key="8">
    <source>
        <dbReference type="SAM" id="MobiDB-lite"/>
    </source>
</evidence>
<keyword evidence="3 7" id="KW-0347">Helicase</keyword>
<feature type="domain" description="Helicase ATP-binding" evidence="9">
    <location>
        <begin position="282"/>
        <end position="465"/>
    </location>
</feature>
<dbReference type="PROSITE" id="PS51192">
    <property type="entry name" value="HELICASE_ATP_BIND_1"/>
    <property type="match status" value="1"/>
</dbReference>
<evidence type="ECO:0000259" key="9">
    <source>
        <dbReference type="PROSITE" id="PS51192"/>
    </source>
</evidence>
<dbReference type="FunCoup" id="A0A2G5CTL5">
    <property type="interactions" value="792"/>
</dbReference>
<dbReference type="CDD" id="cd18787">
    <property type="entry name" value="SF2_C_DEAD"/>
    <property type="match status" value="1"/>
</dbReference>
<sequence length="718" mass="78686">MKFSSSIPSSSRGISVFSKVFPFKCKYFGLGRNGLVNGGSGARKFSSGSSPASFRSRIGGSRSSELSRSRGGGGGERGGFQGGSFSGRIGQAKSLIEEEDEVDDWISELKPDSFRLEGTSGSDDENSGRDRFRGSGRGRDSGSMRSQRVGRGGLSASRRSRETEDSDLGYGQRQVGGSLLGGRKQALQIFDADDEKKEKAIPSFGDFLSEEDSEEDDEEDLKPISGSALKDKTHPVPDISSGKDESYLSETRFDQCAISSLSMKGIKDAGYEKMTVVQEATLPIILKGKDVLAKARTGTGKTVAFLLPAIEAIVKLPPVDRDQKRPPINVLVVCPTRELASQAAAEAAKLLKYHSSIGVQIVIGGVRLSLEQKRLQANPCQILVATPGRLKDHIENTAGFATRLMGVKVLVLDEADHLLDMGFRKDIEKIIAAVPKQRQTLLFSATVPEDVRQICHIALKRDHEFINTVEEGSEETHALVRQMHLVAPLDKQFSLLYALLKDHIADDIDYKVLVFCTTAMVTKLVADLLSELKMNVREIHSRKPQSYRTRVSDEFRKSKGLILVTSDVSARGVDYPDVTLVIQVGLPSGREQYIHRLGRTGRKGKEGQGILMLAPWEDSFLSNVRDLPITKAEVPSVDPDTKKKVERALSNVEMKNKEAAYQAWLGYYNSSKIGKDKLRLVELANEFSRCMGLDNPPAIPKLILGKMGLKNVPGLRTK</sequence>
<dbReference type="SMART" id="SM00487">
    <property type="entry name" value="DEXDc"/>
    <property type="match status" value="1"/>
</dbReference>
<comment type="similarity">
    <text evidence="7">Belongs to the DEAD box helicase family.</text>
</comment>
<keyword evidence="1 7" id="KW-0547">Nucleotide-binding</keyword>
<feature type="region of interest" description="Disordered" evidence="8">
    <location>
        <begin position="108"/>
        <end position="177"/>
    </location>
</feature>
<accession>A0A2G5CTL5</accession>
<feature type="compositionally biased region" description="Gly residues" evidence="8">
    <location>
        <begin position="70"/>
        <end position="85"/>
    </location>
</feature>
<dbReference type="Pfam" id="PF00271">
    <property type="entry name" value="Helicase_C"/>
    <property type="match status" value="1"/>
</dbReference>